<proteinExistence type="predicted"/>
<dbReference type="Pfam" id="PF03528">
    <property type="entry name" value="Rabaptin"/>
    <property type="match status" value="3"/>
</dbReference>
<dbReference type="OrthoDB" id="6158842at2759"/>
<comment type="caution">
    <text evidence="3">The sequence shown here is derived from an EMBL/GenBank/DDBJ whole genome shotgun (WGS) entry which is preliminary data.</text>
</comment>
<feature type="compositionally biased region" description="Basic and acidic residues" evidence="1">
    <location>
        <begin position="14"/>
        <end position="26"/>
    </location>
</feature>
<evidence type="ECO:0000259" key="2">
    <source>
        <dbReference type="Pfam" id="PF03528"/>
    </source>
</evidence>
<evidence type="ECO:0000256" key="1">
    <source>
        <dbReference type="SAM" id="MobiDB-lite"/>
    </source>
</evidence>
<feature type="domain" description="Rabaptin coiled-coil" evidence="2">
    <location>
        <begin position="24"/>
        <end position="171"/>
    </location>
</feature>
<sequence>MAECEDLGLLEAAETTKESESLPSLKEKLATLQQEKENIEADFGQKRAKFKEIYLQKEEELRKEKLAVQESQEIAITLQEELEKVKGELEGIKTAVAYSESNKQDEIASIHKQCQQEVASLQHLMKEVANEASRNTALKYETESEKLQELNENYEEELQDLRNKLYGSGQDSGEGFLSTVAKQLKLVSVGQHSSSTTQSEHESLEESMKKAQADAEILKSVVMPLEDEVKVLKAKLKQADEKIQHLQSQHSPVGGMSPSHRQTTPDTQSLPDMDQVRDPEERIKELLHYLRTEKSSRKDLEMFVAVLTTQKNVLSEDADKLRLELEDVCTILDEEKKAHEELKQTWQMANDQFLESQRLMMMDLRRMESVLSTEQQRQIAELQQKDLEREAQEKKVKGLEELRLKQQRDQEERRRSEAMKKAEEATEGWGAENRRE</sequence>
<feature type="region of interest" description="Disordered" evidence="1">
    <location>
        <begin position="398"/>
        <end position="436"/>
    </location>
</feature>
<dbReference type="AlphaFoldDB" id="A0A210QXA8"/>
<feature type="domain" description="Rabaptin coiled-coil" evidence="2">
    <location>
        <begin position="281"/>
        <end position="409"/>
    </location>
</feature>
<feature type="region of interest" description="Disordered" evidence="1">
    <location>
        <begin position="245"/>
        <end position="274"/>
    </location>
</feature>
<dbReference type="PANTHER" id="PTHR31179">
    <property type="entry name" value="RAB GTPASE-BINDING EFFECTOR PROTEIN"/>
    <property type="match status" value="1"/>
</dbReference>
<reference evidence="3 4" key="1">
    <citation type="journal article" date="2017" name="Nat. Ecol. Evol.">
        <title>Scallop genome provides insights into evolution of bilaterian karyotype and development.</title>
        <authorList>
            <person name="Wang S."/>
            <person name="Zhang J."/>
            <person name="Jiao W."/>
            <person name="Li J."/>
            <person name="Xun X."/>
            <person name="Sun Y."/>
            <person name="Guo X."/>
            <person name="Huan P."/>
            <person name="Dong B."/>
            <person name="Zhang L."/>
            <person name="Hu X."/>
            <person name="Sun X."/>
            <person name="Wang J."/>
            <person name="Zhao C."/>
            <person name="Wang Y."/>
            <person name="Wang D."/>
            <person name="Huang X."/>
            <person name="Wang R."/>
            <person name="Lv J."/>
            <person name="Li Y."/>
            <person name="Zhang Z."/>
            <person name="Liu B."/>
            <person name="Lu W."/>
            <person name="Hui Y."/>
            <person name="Liang J."/>
            <person name="Zhou Z."/>
            <person name="Hou R."/>
            <person name="Li X."/>
            <person name="Liu Y."/>
            <person name="Li H."/>
            <person name="Ning X."/>
            <person name="Lin Y."/>
            <person name="Zhao L."/>
            <person name="Xing Q."/>
            <person name="Dou J."/>
            <person name="Li Y."/>
            <person name="Mao J."/>
            <person name="Guo H."/>
            <person name="Dou H."/>
            <person name="Li T."/>
            <person name="Mu C."/>
            <person name="Jiang W."/>
            <person name="Fu Q."/>
            <person name="Fu X."/>
            <person name="Miao Y."/>
            <person name="Liu J."/>
            <person name="Yu Q."/>
            <person name="Li R."/>
            <person name="Liao H."/>
            <person name="Li X."/>
            <person name="Kong Y."/>
            <person name="Jiang Z."/>
            <person name="Chourrout D."/>
            <person name="Li R."/>
            <person name="Bao Z."/>
        </authorList>
    </citation>
    <scope>NUCLEOTIDE SEQUENCE [LARGE SCALE GENOMIC DNA]</scope>
    <source>
        <strain evidence="3 4">PY_sf001</strain>
    </source>
</reference>
<dbReference type="Proteomes" id="UP000242188">
    <property type="component" value="Unassembled WGS sequence"/>
</dbReference>
<gene>
    <name evidence="3" type="ORF">KP79_PYT16844</name>
</gene>
<feature type="region of interest" description="Disordered" evidence="1">
    <location>
        <begin position="1"/>
        <end position="26"/>
    </location>
</feature>
<dbReference type="InterPro" id="IPR003914">
    <property type="entry name" value="Rabaptin"/>
</dbReference>
<protein>
    <submittedName>
        <fullName evidence="3">Rab GTPase-binding effector protein 1</fullName>
    </submittedName>
</protein>
<dbReference type="GO" id="GO:0005096">
    <property type="term" value="F:GTPase activator activity"/>
    <property type="evidence" value="ECO:0007669"/>
    <property type="project" value="InterPro"/>
</dbReference>
<dbReference type="PANTHER" id="PTHR31179:SF7">
    <property type="entry name" value="FYVE-TYPE DOMAIN-CONTAINING PROTEIN"/>
    <property type="match status" value="1"/>
</dbReference>
<name>A0A210QXA8_MIZYE</name>
<dbReference type="InterPro" id="IPR018514">
    <property type="entry name" value="Rabaptin_CC"/>
</dbReference>
<feature type="compositionally biased region" description="Basic and acidic residues" evidence="1">
    <location>
        <begin position="398"/>
        <end position="424"/>
    </location>
</feature>
<dbReference type="GO" id="GO:0006897">
    <property type="term" value="P:endocytosis"/>
    <property type="evidence" value="ECO:0007669"/>
    <property type="project" value="InterPro"/>
</dbReference>
<organism evidence="3 4">
    <name type="scientific">Mizuhopecten yessoensis</name>
    <name type="common">Japanese scallop</name>
    <name type="synonym">Patinopecten yessoensis</name>
    <dbReference type="NCBI Taxonomy" id="6573"/>
    <lineage>
        <taxon>Eukaryota</taxon>
        <taxon>Metazoa</taxon>
        <taxon>Spiralia</taxon>
        <taxon>Lophotrochozoa</taxon>
        <taxon>Mollusca</taxon>
        <taxon>Bivalvia</taxon>
        <taxon>Autobranchia</taxon>
        <taxon>Pteriomorphia</taxon>
        <taxon>Pectinida</taxon>
        <taxon>Pectinoidea</taxon>
        <taxon>Pectinidae</taxon>
        <taxon>Mizuhopecten</taxon>
    </lineage>
</organism>
<dbReference type="GO" id="GO:0008083">
    <property type="term" value="F:growth factor activity"/>
    <property type="evidence" value="ECO:0007669"/>
    <property type="project" value="InterPro"/>
</dbReference>
<evidence type="ECO:0000313" key="3">
    <source>
        <dbReference type="EMBL" id="OWF53312.1"/>
    </source>
</evidence>
<evidence type="ECO:0000313" key="4">
    <source>
        <dbReference type="Proteomes" id="UP000242188"/>
    </source>
</evidence>
<feature type="compositionally biased region" description="Polar residues" evidence="1">
    <location>
        <begin position="259"/>
        <end position="270"/>
    </location>
</feature>
<dbReference type="EMBL" id="NEDP02001399">
    <property type="protein sequence ID" value="OWF53312.1"/>
    <property type="molecule type" value="Genomic_DNA"/>
</dbReference>
<feature type="domain" description="Rabaptin coiled-coil" evidence="2">
    <location>
        <begin position="199"/>
        <end position="248"/>
    </location>
</feature>
<dbReference type="STRING" id="6573.A0A210QXA8"/>
<keyword evidence="4" id="KW-1185">Reference proteome</keyword>
<accession>A0A210QXA8</accession>